<dbReference type="PROSITE" id="PS00107">
    <property type="entry name" value="PROTEIN_KINASE_ATP"/>
    <property type="match status" value="1"/>
</dbReference>
<organism evidence="3 4">
    <name type="scientific">Stylonychia lemnae</name>
    <name type="common">Ciliate</name>
    <dbReference type="NCBI Taxonomy" id="5949"/>
    <lineage>
        <taxon>Eukaryota</taxon>
        <taxon>Sar</taxon>
        <taxon>Alveolata</taxon>
        <taxon>Ciliophora</taxon>
        <taxon>Intramacronucleata</taxon>
        <taxon>Spirotrichea</taxon>
        <taxon>Stichotrichia</taxon>
        <taxon>Sporadotrichida</taxon>
        <taxon>Oxytrichidae</taxon>
        <taxon>Stylonychinae</taxon>
        <taxon>Stylonychia</taxon>
    </lineage>
</organism>
<protein>
    <recommendedName>
        <fullName evidence="2">Protein kinase domain-containing protein</fullName>
    </recommendedName>
</protein>
<dbReference type="OrthoDB" id="5979581at2759"/>
<reference evidence="3 4" key="1">
    <citation type="submission" date="2014-06" db="EMBL/GenBank/DDBJ databases">
        <authorList>
            <person name="Swart Estienne"/>
        </authorList>
    </citation>
    <scope>NUCLEOTIDE SEQUENCE [LARGE SCALE GENOMIC DNA]</scope>
    <source>
        <strain evidence="3 4">130c</strain>
    </source>
</reference>
<accession>A0A078A8T5</accession>
<dbReference type="Gene3D" id="1.10.510.10">
    <property type="entry name" value="Transferase(Phosphotransferase) domain 1"/>
    <property type="match status" value="1"/>
</dbReference>
<evidence type="ECO:0000313" key="3">
    <source>
        <dbReference type="EMBL" id="CDW77201.1"/>
    </source>
</evidence>
<dbReference type="AlphaFoldDB" id="A0A078A8T5"/>
<feature type="binding site" evidence="1">
    <location>
        <position position="40"/>
    </location>
    <ligand>
        <name>ATP</name>
        <dbReference type="ChEBI" id="CHEBI:30616"/>
    </ligand>
</feature>
<name>A0A078A8T5_STYLE</name>
<dbReference type="InParanoid" id="A0A078A8T5"/>
<dbReference type="InterPro" id="IPR000719">
    <property type="entry name" value="Prot_kinase_dom"/>
</dbReference>
<dbReference type="SUPFAM" id="SSF56112">
    <property type="entry name" value="Protein kinase-like (PK-like)"/>
    <property type="match status" value="1"/>
</dbReference>
<keyword evidence="1" id="KW-0067">ATP-binding</keyword>
<keyword evidence="1" id="KW-0547">Nucleotide-binding</keyword>
<evidence type="ECO:0000259" key="2">
    <source>
        <dbReference type="PROSITE" id="PS50011"/>
    </source>
</evidence>
<sequence>MHQLNPPRKFKTYTFDSIIGSGAYGIVCKYMKGEIPYAIKLEKFGISSSLLNEKNMWRKIKQKNNKGRLNVPNLIDSGVLETEDKEYQVYYLVYEYLGQSLFDYFIELQNSSNAI</sequence>
<dbReference type="PROSITE" id="PS50011">
    <property type="entry name" value="PROTEIN_KINASE_DOM"/>
    <property type="match status" value="1"/>
</dbReference>
<dbReference type="InterPro" id="IPR011009">
    <property type="entry name" value="Kinase-like_dom_sf"/>
</dbReference>
<feature type="domain" description="Protein kinase" evidence="2">
    <location>
        <begin position="13"/>
        <end position="115"/>
    </location>
</feature>
<keyword evidence="4" id="KW-1185">Reference proteome</keyword>
<evidence type="ECO:0000256" key="1">
    <source>
        <dbReference type="PROSITE-ProRule" id="PRU10141"/>
    </source>
</evidence>
<evidence type="ECO:0000313" key="4">
    <source>
        <dbReference type="Proteomes" id="UP000039865"/>
    </source>
</evidence>
<gene>
    <name evidence="3" type="primary">Contig4531.g4837</name>
    <name evidence="3" type="ORF">STYLEM_6171</name>
</gene>
<dbReference type="GO" id="GO:0004672">
    <property type="term" value="F:protein kinase activity"/>
    <property type="evidence" value="ECO:0007669"/>
    <property type="project" value="InterPro"/>
</dbReference>
<dbReference type="GO" id="GO:0005524">
    <property type="term" value="F:ATP binding"/>
    <property type="evidence" value="ECO:0007669"/>
    <property type="project" value="UniProtKB-UniRule"/>
</dbReference>
<dbReference type="Proteomes" id="UP000039865">
    <property type="component" value="Unassembled WGS sequence"/>
</dbReference>
<dbReference type="EMBL" id="CCKQ01005934">
    <property type="protein sequence ID" value="CDW77201.1"/>
    <property type="molecule type" value="Genomic_DNA"/>
</dbReference>
<proteinExistence type="predicted"/>
<dbReference type="InterPro" id="IPR017441">
    <property type="entry name" value="Protein_kinase_ATP_BS"/>
</dbReference>